<keyword evidence="3 6" id="KW-0812">Transmembrane</keyword>
<dbReference type="EMBL" id="QXFM01000144">
    <property type="protein sequence ID" value="RIV80080.1"/>
    <property type="molecule type" value="Genomic_DNA"/>
</dbReference>
<comment type="subcellular location">
    <subcellularLocation>
        <location evidence="1">Cell membrane</location>
        <topology evidence="1">Multi-pass membrane protein</topology>
    </subcellularLocation>
</comment>
<dbReference type="InterPro" id="IPR011701">
    <property type="entry name" value="MFS"/>
</dbReference>
<feature type="transmembrane region" description="Helical" evidence="6">
    <location>
        <begin position="98"/>
        <end position="121"/>
    </location>
</feature>
<dbReference type="InterPro" id="IPR036259">
    <property type="entry name" value="MFS_trans_sf"/>
</dbReference>
<feature type="transmembrane region" description="Helical" evidence="6">
    <location>
        <begin position="336"/>
        <end position="358"/>
    </location>
</feature>
<dbReference type="InterPro" id="IPR020846">
    <property type="entry name" value="MFS_dom"/>
</dbReference>
<dbReference type="PANTHER" id="PTHR43124:SF3">
    <property type="entry name" value="CHLORAMPHENICOL EFFLUX PUMP RV0191"/>
    <property type="match status" value="1"/>
</dbReference>
<dbReference type="AlphaFoldDB" id="A0A3A1P2Q8"/>
<dbReference type="Gene3D" id="1.20.1250.20">
    <property type="entry name" value="MFS general substrate transporter like domains"/>
    <property type="match status" value="1"/>
</dbReference>
<evidence type="ECO:0000256" key="4">
    <source>
        <dbReference type="ARBA" id="ARBA00022989"/>
    </source>
</evidence>
<feature type="domain" description="Major facilitator superfamily (MFS) profile" evidence="7">
    <location>
        <begin position="8"/>
        <end position="390"/>
    </location>
</feature>
<feature type="transmembrane region" description="Helical" evidence="6">
    <location>
        <begin position="34"/>
        <end position="61"/>
    </location>
</feature>
<evidence type="ECO:0000313" key="8">
    <source>
        <dbReference type="EMBL" id="RIV80080.1"/>
    </source>
</evidence>
<dbReference type="Pfam" id="PF07690">
    <property type="entry name" value="MFS_1"/>
    <property type="match status" value="1"/>
</dbReference>
<dbReference type="GO" id="GO:0005886">
    <property type="term" value="C:plasma membrane"/>
    <property type="evidence" value="ECO:0007669"/>
    <property type="project" value="UniProtKB-SubCell"/>
</dbReference>
<organism evidence="8 9">
    <name type="scientific">Aurantiacibacter xanthus</name>
    <dbReference type="NCBI Taxonomy" id="1784712"/>
    <lineage>
        <taxon>Bacteria</taxon>
        <taxon>Pseudomonadati</taxon>
        <taxon>Pseudomonadota</taxon>
        <taxon>Alphaproteobacteria</taxon>
        <taxon>Sphingomonadales</taxon>
        <taxon>Erythrobacteraceae</taxon>
        <taxon>Aurantiacibacter</taxon>
    </lineage>
</organism>
<accession>A0A3A1P2Q8</accession>
<dbReference type="InterPro" id="IPR050189">
    <property type="entry name" value="MFS_Efflux_Transporters"/>
</dbReference>
<feature type="transmembrane region" description="Helical" evidence="6">
    <location>
        <begin position="73"/>
        <end position="92"/>
    </location>
</feature>
<evidence type="ECO:0000256" key="3">
    <source>
        <dbReference type="ARBA" id="ARBA00022692"/>
    </source>
</evidence>
<keyword evidence="5 6" id="KW-0472">Membrane</keyword>
<keyword evidence="2" id="KW-1003">Cell membrane</keyword>
<comment type="caution">
    <text evidence="8">The sequence shown here is derived from an EMBL/GenBank/DDBJ whole genome shotgun (WGS) entry which is preliminary data.</text>
</comment>
<dbReference type="Proteomes" id="UP000265366">
    <property type="component" value="Unassembled WGS sequence"/>
</dbReference>
<dbReference type="PANTHER" id="PTHR43124">
    <property type="entry name" value="PURINE EFFLUX PUMP PBUE"/>
    <property type="match status" value="1"/>
</dbReference>
<evidence type="ECO:0000256" key="2">
    <source>
        <dbReference type="ARBA" id="ARBA00022475"/>
    </source>
</evidence>
<evidence type="ECO:0000256" key="1">
    <source>
        <dbReference type="ARBA" id="ARBA00004651"/>
    </source>
</evidence>
<feature type="transmembrane region" description="Helical" evidence="6">
    <location>
        <begin position="277"/>
        <end position="297"/>
    </location>
</feature>
<evidence type="ECO:0000256" key="6">
    <source>
        <dbReference type="SAM" id="Phobius"/>
    </source>
</evidence>
<proteinExistence type="predicted"/>
<evidence type="ECO:0000256" key="5">
    <source>
        <dbReference type="ARBA" id="ARBA00023136"/>
    </source>
</evidence>
<dbReference type="OrthoDB" id="9794076at2"/>
<dbReference type="SUPFAM" id="SSF103473">
    <property type="entry name" value="MFS general substrate transporter"/>
    <property type="match status" value="1"/>
</dbReference>
<dbReference type="RefSeq" id="WP_119594842.1">
    <property type="nucleotide sequence ID" value="NZ_QXFM01000144.1"/>
</dbReference>
<keyword evidence="4 6" id="KW-1133">Transmembrane helix</keyword>
<keyword evidence="9" id="KW-1185">Reference proteome</keyword>
<evidence type="ECO:0000313" key="9">
    <source>
        <dbReference type="Proteomes" id="UP000265366"/>
    </source>
</evidence>
<dbReference type="GO" id="GO:0022857">
    <property type="term" value="F:transmembrane transporter activity"/>
    <property type="evidence" value="ECO:0007669"/>
    <property type="project" value="InterPro"/>
</dbReference>
<feature type="transmembrane region" description="Helical" evidence="6">
    <location>
        <begin position="133"/>
        <end position="154"/>
    </location>
</feature>
<dbReference type="PROSITE" id="PS50850">
    <property type="entry name" value="MFS"/>
    <property type="match status" value="1"/>
</dbReference>
<evidence type="ECO:0000259" key="7">
    <source>
        <dbReference type="PROSITE" id="PS50850"/>
    </source>
</evidence>
<sequence>MTRNSWRLMLGIYLFGVCGTSSVSKIVPLAGDFAGAFAFGAGTFGLFVSIFAFPAVVLALTSALVVERFGSRTVLIAAAGTGVLTNAVFYLADDVALFWAARLLEGVAVVHVYTAAPALMMRMMDGARRTTAMTVWSSYMPVGTALGMAMGGWFSETENWRMIFAVHGAMMAMALLVGLRLPQAGGQGPVGAGLAQRVAVLGKAVVQADLLAYALSYLIVIGLGIGITFAMPAYLARVGGYSMAEASGIVAATTLAMLAGSALAGGVFTRGIPVQRVFALAACAGVIAGTFAFVPGLSRGQTYVVLACWFASSGAAIAALLAALPRIAGEARLSAGAALVNQAGALATLISPPIWLSLAAHSGWAIFGAILALCWLIAVVLGAFLGRTTAMTSA</sequence>
<feature type="transmembrane region" description="Helical" evidence="6">
    <location>
        <begin position="246"/>
        <end position="265"/>
    </location>
</feature>
<feature type="transmembrane region" description="Helical" evidence="6">
    <location>
        <begin position="210"/>
        <end position="234"/>
    </location>
</feature>
<gene>
    <name evidence="8" type="ORF">D2V17_19695</name>
</gene>
<protein>
    <submittedName>
        <fullName evidence="8">MFS transporter</fullName>
    </submittedName>
</protein>
<feature type="transmembrane region" description="Helical" evidence="6">
    <location>
        <begin position="364"/>
        <end position="385"/>
    </location>
</feature>
<feature type="transmembrane region" description="Helical" evidence="6">
    <location>
        <begin position="303"/>
        <end position="324"/>
    </location>
</feature>
<name>A0A3A1P2Q8_9SPHN</name>
<reference evidence="8 9" key="1">
    <citation type="submission" date="2018-08" db="EMBL/GenBank/DDBJ databases">
        <title>Erythrobacter zhengii sp.nov., a bacterium isolated from deep-sea sediment.</title>
        <authorList>
            <person name="Fang C."/>
            <person name="Wu Y.-H."/>
            <person name="Sun C."/>
            <person name="Wang H."/>
            <person name="Cheng H."/>
            <person name="Meng F.-X."/>
            <person name="Wang C.-S."/>
            <person name="Xu X.-W."/>
        </authorList>
    </citation>
    <scope>NUCLEOTIDE SEQUENCE [LARGE SCALE GENOMIC DNA]</scope>
    <source>
        <strain evidence="8 9">CCTCC AB 2015396</strain>
    </source>
</reference>
<feature type="transmembrane region" description="Helical" evidence="6">
    <location>
        <begin position="160"/>
        <end position="179"/>
    </location>
</feature>